<dbReference type="Proteomes" id="UP000002171">
    <property type="component" value="Unassembled WGS sequence"/>
</dbReference>
<proteinExistence type="predicted"/>
<gene>
    <name evidence="1" type="ORF">MED92_10869</name>
</gene>
<reference evidence="1 2" key="1">
    <citation type="submission" date="2006-02" db="EMBL/GenBank/DDBJ databases">
        <authorList>
            <person name="Pinhassi J."/>
            <person name="Pedros-Alio C."/>
            <person name="Ferriera S."/>
            <person name="Johnson J."/>
            <person name="Kravitz S."/>
            <person name="Halpern A."/>
            <person name="Remington K."/>
            <person name="Beeson K."/>
            <person name="Tran B."/>
            <person name="Rogers Y.-H."/>
            <person name="Friedman R."/>
            <person name="Venter J.C."/>
        </authorList>
    </citation>
    <scope>NUCLEOTIDE SEQUENCE [LARGE SCALE GENOMIC DNA]</scope>
    <source>
        <strain evidence="1 2">MED92</strain>
    </source>
</reference>
<dbReference type="EMBL" id="AAOW01000009">
    <property type="protein sequence ID" value="EAR61223.1"/>
    <property type="molecule type" value="Genomic_DNA"/>
</dbReference>
<protein>
    <submittedName>
        <fullName evidence="1">Uncharacterized protein</fullName>
    </submittedName>
</protein>
<sequence>MWLKQYLVMALIIFLVGCSSSGVVKTSSPEKKKSPVIWSGDIQNISHWPDQVMETSGLAKRRDLLWTINDSGDGPYIYSLKNNKVQSKVEIYNAKNIDWEDLAQDDEYLYIADCGNNRGQRRTVQIYKVNWKSIEQSGVVAADMIINLSYADQPIRVHKHDHNYDCEALVSVGDELWLFSKNRKDLKTWLYKIDKNLPNQSISLDRAFEVDGLITAADYDPGSNRLVLLGYSKQRIFGRSFLWVVPVDEEPLWKEAKYLTLYPYAQWEALVWDSQSIGGRLILSSEKNPLLDVSVGEMFLPQNR</sequence>
<organism evidence="1 2">
    <name type="scientific">Neptuniibacter caesariensis</name>
    <dbReference type="NCBI Taxonomy" id="207954"/>
    <lineage>
        <taxon>Bacteria</taxon>
        <taxon>Pseudomonadati</taxon>
        <taxon>Pseudomonadota</taxon>
        <taxon>Gammaproteobacteria</taxon>
        <taxon>Oceanospirillales</taxon>
        <taxon>Oceanospirillaceae</taxon>
        <taxon>Neptuniibacter</taxon>
    </lineage>
</organism>
<comment type="caution">
    <text evidence="1">The sequence shown here is derived from an EMBL/GenBank/DDBJ whole genome shotgun (WGS) entry which is preliminary data.</text>
</comment>
<dbReference type="AlphaFoldDB" id="A0A7U8C4E0"/>
<dbReference type="OrthoDB" id="5599486at2"/>
<dbReference type="PROSITE" id="PS51257">
    <property type="entry name" value="PROKAR_LIPOPROTEIN"/>
    <property type="match status" value="1"/>
</dbReference>
<accession>A0A7U8C4E0</accession>
<evidence type="ECO:0000313" key="1">
    <source>
        <dbReference type="EMBL" id="EAR61223.1"/>
    </source>
</evidence>
<dbReference type="RefSeq" id="WP_007019975.1">
    <property type="nucleotide sequence ID" value="NZ_CH724125.1"/>
</dbReference>
<keyword evidence="2" id="KW-1185">Reference proteome</keyword>
<name>A0A7U8C4E0_NEPCE</name>
<dbReference type="SUPFAM" id="SSF101898">
    <property type="entry name" value="NHL repeat"/>
    <property type="match status" value="1"/>
</dbReference>
<evidence type="ECO:0000313" key="2">
    <source>
        <dbReference type="Proteomes" id="UP000002171"/>
    </source>
</evidence>